<dbReference type="EMBL" id="MCGE01000016">
    <property type="protein sequence ID" value="ORZ13539.1"/>
    <property type="molecule type" value="Genomic_DNA"/>
</dbReference>
<sequence length="336" mass="39383">MAKENKAEDLLGLDNSDNDYESDTGLEEQQDTRFIKKQLRSMHDTDDSDEDDDEDDDDLEHDSEQSSDDDNDDDDLGSVNDDDEQEEEEEGNDNPLHDEDQSLKKRKKTKLKPMTPAELEELELANKRSGVCYLSRVPPFMTPKRVRLLLSKFADLGKLYLAPEDAKITARRRKYSKNRRVNFTEGWVEFKDKKKAKTLAEHLNMKQIGGKRTSQHYHEMWNIKYLPKFKWRHLTEQFAYERRARQERLQAEMSQANRENKAYMLNVDKAKKLEHIQERKRKRGEEFTTDNGDARRTFKQRTLVDREGAAGKSVRKSFDRVEDSGLKNVLGQVFGK</sequence>
<evidence type="ECO:0000256" key="4">
    <source>
        <dbReference type="ARBA" id="ARBA00023242"/>
    </source>
</evidence>
<dbReference type="InterPro" id="IPR035979">
    <property type="entry name" value="RBD_domain_sf"/>
</dbReference>
<dbReference type="PANTHER" id="PTHR12311:SF7">
    <property type="entry name" value="ACTIVATOR OF BASAL TRANSCRIPTION 1"/>
    <property type="match status" value="1"/>
</dbReference>
<feature type="region of interest" description="Disordered" evidence="7">
    <location>
        <begin position="1"/>
        <end position="112"/>
    </location>
</feature>
<dbReference type="InterPro" id="IPR012677">
    <property type="entry name" value="Nucleotide-bd_a/b_plait_sf"/>
</dbReference>
<dbReference type="InterPro" id="IPR034353">
    <property type="entry name" value="ABT1/ESF2_RRM"/>
</dbReference>
<evidence type="ECO:0000313" key="8">
    <source>
        <dbReference type="EMBL" id="ORZ13539.1"/>
    </source>
</evidence>
<dbReference type="AlphaFoldDB" id="A0A1X2IBQ9"/>
<protein>
    <recommendedName>
        <fullName evidence="5">18S rRNA factor 2</fullName>
    </recommendedName>
</protein>
<dbReference type="OrthoDB" id="287393at2759"/>
<name>A0A1X2IBQ9_9FUNG</name>
<dbReference type="Proteomes" id="UP000193560">
    <property type="component" value="Unassembled WGS sequence"/>
</dbReference>
<dbReference type="CDD" id="cd12263">
    <property type="entry name" value="RRM_ABT1_like"/>
    <property type="match status" value="1"/>
</dbReference>
<keyword evidence="4" id="KW-0539">Nucleus</keyword>
<evidence type="ECO:0000313" key="9">
    <source>
        <dbReference type="Proteomes" id="UP000193560"/>
    </source>
</evidence>
<comment type="subcellular location">
    <subcellularLocation>
        <location evidence="1">Nucleus</location>
        <location evidence="1">Nucleolus</location>
    </subcellularLocation>
</comment>
<dbReference type="GO" id="GO:0005730">
    <property type="term" value="C:nucleolus"/>
    <property type="evidence" value="ECO:0007669"/>
    <property type="project" value="UniProtKB-SubCell"/>
</dbReference>
<evidence type="ECO:0000256" key="3">
    <source>
        <dbReference type="ARBA" id="ARBA00022884"/>
    </source>
</evidence>
<feature type="coiled-coil region" evidence="6">
    <location>
        <begin position="246"/>
        <end position="273"/>
    </location>
</feature>
<proteinExistence type="inferred from homology"/>
<feature type="compositionally biased region" description="Basic and acidic residues" evidence="7">
    <location>
        <begin position="292"/>
        <end position="309"/>
    </location>
</feature>
<dbReference type="GO" id="GO:0000472">
    <property type="term" value="P:endonucleolytic cleavage to generate mature 5'-end of SSU-rRNA from (SSU-rRNA, 5.8S rRNA, LSU-rRNA)"/>
    <property type="evidence" value="ECO:0007669"/>
    <property type="project" value="TreeGrafter"/>
</dbReference>
<accession>A0A1X2IBQ9</accession>
<dbReference type="GO" id="GO:0000480">
    <property type="term" value="P:endonucleolytic cleavage in 5'-ETS of tricistronic rRNA transcript (SSU-rRNA, 5.8S rRNA, LSU-rRNA)"/>
    <property type="evidence" value="ECO:0007669"/>
    <property type="project" value="TreeGrafter"/>
</dbReference>
<feature type="compositionally biased region" description="Acidic residues" evidence="7">
    <location>
        <begin position="16"/>
        <end position="29"/>
    </location>
</feature>
<comment type="caution">
    <text evidence="8">The sequence shown here is derived from an EMBL/GenBank/DDBJ whole genome shotgun (WGS) entry which is preliminary data.</text>
</comment>
<feature type="region of interest" description="Disordered" evidence="7">
    <location>
        <begin position="279"/>
        <end position="317"/>
    </location>
</feature>
<dbReference type="GO" id="GO:0003723">
    <property type="term" value="F:RNA binding"/>
    <property type="evidence" value="ECO:0007669"/>
    <property type="project" value="UniProtKB-KW"/>
</dbReference>
<organism evidence="8 9">
    <name type="scientific">Absidia repens</name>
    <dbReference type="NCBI Taxonomy" id="90262"/>
    <lineage>
        <taxon>Eukaryota</taxon>
        <taxon>Fungi</taxon>
        <taxon>Fungi incertae sedis</taxon>
        <taxon>Mucoromycota</taxon>
        <taxon>Mucoromycotina</taxon>
        <taxon>Mucoromycetes</taxon>
        <taxon>Mucorales</taxon>
        <taxon>Cunninghamellaceae</taxon>
        <taxon>Absidia</taxon>
    </lineage>
</organism>
<keyword evidence="6" id="KW-0175">Coiled coil</keyword>
<dbReference type="GO" id="GO:0000447">
    <property type="term" value="P:endonucleolytic cleavage in ITS1 to separate SSU-rRNA from 5.8S rRNA and LSU-rRNA from tricistronic rRNA transcript (SSU-rRNA, 5.8S rRNA, LSU-rRNA)"/>
    <property type="evidence" value="ECO:0007669"/>
    <property type="project" value="TreeGrafter"/>
</dbReference>
<keyword evidence="3" id="KW-0694">RNA-binding</keyword>
<feature type="compositionally biased region" description="Acidic residues" evidence="7">
    <location>
        <begin position="46"/>
        <end position="92"/>
    </location>
</feature>
<dbReference type="Gene3D" id="3.30.70.330">
    <property type="match status" value="1"/>
</dbReference>
<dbReference type="GO" id="GO:0034462">
    <property type="term" value="P:small-subunit processome assembly"/>
    <property type="evidence" value="ECO:0007669"/>
    <property type="project" value="TreeGrafter"/>
</dbReference>
<dbReference type="SUPFAM" id="SSF54928">
    <property type="entry name" value="RNA-binding domain, RBD"/>
    <property type="match status" value="1"/>
</dbReference>
<evidence type="ECO:0000256" key="7">
    <source>
        <dbReference type="SAM" id="MobiDB-lite"/>
    </source>
</evidence>
<gene>
    <name evidence="8" type="ORF">BCR42DRAFT_418517</name>
</gene>
<reference evidence="8 9" key="1">
    <citation type="submission" date="2016-07" db="EMBL/GenBank/DDBJ databases">
        <title>Pervasive Adenine N6-methylation of Active Genes in Fungi.</title>
        <authorList>
            <consortium name="DOE Joint Genome Institute"/>
            <person name="Mondo S.J."/>
            <person name="Dannebaum R.O."/>
            <person name="Kuo R.C."/>
            <person name="Labutti K."/>
            <person name="Haridas S."/>
            <person name="Kuo A."/>
            <person name="Salamov A."/>
            <person name="Ahrendt S.R."/>
            <person name="Lipzen A."/>
            <person name="Sullivan W."/>
            <person name="Andreopoulos W.B."/>
            <person name="Clum A."/>
            <person name="Lindquist E."/>
            <person name="Daum C."/>
            <person name="Ramamoorthy G.K."/>
            <person name="Gryganskyi A."/>
            <person name="Culley D."/>
            <person name="Magnuson J.K."/>
            <person name="James T.Y."/>
            <person name="O'Malley M.A."/>
            <person name="Stajich J.E."/>
            <person name="Spatafora J.W."/>
            <person name="Visel A."/>
            <person name="Grigoriev I.V."/>
        </authorList>
    </citation>
    <scope>NUCLEOTIDE SEQUENCE [LARGE SCALE GENOMIC DNA]</scope>
    <source>
        <strain evidence="8 9">NRRL 1336</strain>
    </source>
</reference>
<evidence type="ECO:0000256" key="6">
    <source>
        <dbReference type="SAM" id="Coils"/>
    </source>
</evidence>
<evidence type="ECO:0000256" key="1">
    <source>
        <dbReference type="ARBA" id="ARBA00004604"/>
    </source>
</evidence>
<dbReference type="InterPro" id="IPR039119">
    <property type="entry name" value="ABT1/Esf2"/>
</dbReference>
<evidence type="ECO:0000256" key="5">
    <source>
        <dbReference type="ARBA" id="ARBA00032634"/>
    </source>
</evidence>
<evidence type="ECO:0000256" key="2">
    <source>
        <dbReference type="ARBA" id="ARBA00005819"/>
    </source>
</evidence>
<comment type="similarity">
    <text evidence="2">Belongs to the ESF2/ABP1 family.</text>
</comment>
<dbReference type="PANTHER" id="PTHR12311">
    <property type="entry name" value="ACTIVATOR OF BASAL TRANSCRIPTION 1"/>
    <property type="match status" value="1"/>
</dbReference>
<dbReference type="STRING" id="90262.A0A1X2IBQ9"/>
<keyword evidence="9" id="KW-1185">Reference proteome</keyword>